<gene>
    <name evidence="4" type="ORF">MUK42_32887</name>
</gene>
<keyword evidence="2" id="KW-0732">Signal</keyword>
<dbReference type="Pfam" id="PF00188">
    <property type="entry name" value="CAP"/>
    <property type="match status" value="1"/>
</dbReference>
<evidence type="ECO:0000256" key="2">
    <source>
        <dbReference type="SAM" id="SignalP"/>
    </source>
</evidence>
<feature type="compositionally biased region" description="Low complexity" evidence="1">
    <location>
        <begin position="139"/>
        <end position="170"/>
    </location>
</feature>
<dbReference type="Gene3D" id="3.40.33.10">
    <property type="entry name" value="CAP"/>
    <property type="match status" value="1"/>
</dbReference>
<feature type="domain" description="SCP" evidence="3">
    <location>
        <begin position="26"/>
        <end position="153"/>
    </location>
</feature>
<dbReference type="PROSITE" id="PS51257">
    <property type="entry name" value="PROKAR_LIPOPROTEIN"/>
    <property type="match status" value="1"/>
</dbReference>
<dbReference type="EMBL" id="CP097504">
    <property type="protein sequence ID" value="URD89143.1"/>
    <property type="molecule type" value="Genomic_DNA"/>
</dbReference>
<dbReference type="AlphaFoldDB" id="A0A9E7JPZ6"/>
<feature type="compositionally biased region" description="Low complexity" evidence="1">
    <location>
        <begin position="99"/>
        <end position="130"/>
    </location>
</feature>
<evidence type="ECO:0000259" key="3">
    <source>
        <dbReference type="SMART" id="SM00198"/>
    </source>
</evidence>
<accession>A0A9E7JPZ6</accession>
<reference evidence="4" key="1">
    <citation type="submission" date="2022-05" db="EMBL/GenBank/DDBJ databases">
        <title>The Musa troglodytarum L. genome provides insights into the mechanism of non-climacteric behaviour and enrichment of carotenoids.</title>
        <authorList>
            <person name="Wang J."/>
        </authorList>
    </citation>
    <scope>NUCLEOTIDE SEQUENCE</scope>
    <source>
        <tissue evidence="4">Leaf</tissue>
    </source>
</reference>
<dbReference type="SMART" id="SM00198">
    <property type="entry name" value="SCP"/>
    <property type="match status" value="1"/>
</dbReference>
<name>A0A9E7JPZ6_9LILI</name>
<organism evidence="4 5">
    <name type="scientific">Musa troglodytarum</name>
    <name type="common">fe'i banana</name>
    <dbReference type="NCBI Taxonomy" id="320322"/>
    <lineage>
        <taxon>Eukaryota</taxon>
        <taxon>Viridiplantae</taxon>
        <taxon>Streptophyta</taxon>
        <taxon>Embryophyta</taxon>
        <taxon>Tracheophyta</taxon>
        <taxon>Spermatophyta</taxon>
        <taxon>Magnoliopsida</taxon>
        <taxon>Liliopsida</taxon>
        <taxon>Zingiberales</taxon>
        <taxon>Musaceae</taxon>
        <taxon>Musa</taxon>
    </lineage>
</organism>
<evidence type="ECO:0000313" key="4">
    <source>
        <dbReference type="EMBL" id="URD89143.1"/>
    </source>
</evidence>
<protein>
    <recommendedName>
        <fullName evidence="3">SCP domain-containing protein</fullName>
    </recommendedName>
</protein>
<evidence type="ECO:0000256" key="1">
    <source>
        <dbReference type="SAM" id="MobiDB-lite"/>
    </source>
</evidence>
<dbReference type="PANTHER" id="PTHR10334">
    <property type="entry name" value="CYSTEINE-RICH SECRETORY PROTEIN-RELATED"/>
    <property type="match status" value="1"/>
</dbReference>
<evidence type="ECO:0000313" key="5">
    <source>
        <dbReference type="Proteomes" id="UP001055439"/>
    </source>
</evidence>
<proteinExistence type="predicted"/>
<dbReference type="SUPFAM" id="SSF55797">
    <property type="entry name" value="PR-1-like"/>
    <property type="match status" value="1"/>
</dbReference>
<dbReference type="InterPro" id="IPR001283">
    <property type="entry name" value="CRISP-related"/>
</dbReference>
<sequence>MRSANYASTLVCAMALAIACTTIAQNSAQDFVDAHNSARAAVGVGPVSWDDNVAAYAQNYANQRIGDCQLVHSRGSYGENLFGAPAPTSRRLTPSIAGSARSSTTTTTATRALTARSATTTRRWCGGTRRPSAVLGCGATAAPSSSSATTTQRATSWGSALTETTLSSSL</sequence>
<dbReference type="Proteomes" id="UP001055439">
    <property type="component" value="Chromosome 2"/>
</dbReference>
<feature type="region of interest" description="Disordered" evidence="1">
    <location>
        <begin position="88"/>
        <end position="170"/>
    </location>
</feature>
<keyword evidence="5" id="KW-1185">Reference proteome</keyword>
<feature type="signal peptide" evidence="2">
    <location>
        <begin position="1"/>
        <end position="24"/>
    </location>
</feature>
<dbReference type="InterPro" id="IPR035940">
    <property type="entry name" value="CAP_sf"/>
</dbReference>
<dbReference type="InterPro" id="IPR014044">
    <property type="entry name" value="CAP_dom"/>
</dbReference>
<feature type="chain" id="PRO_5038891103" description="SCP domain-containing protein" evidence="2">
    <location>
        <begin position="25"/>
        <end position="170"/>
    </location>
</feature>
<dbReference type="OrthoDB" id="337038at2759"/>